<dbReference type="InterPro" id="IPR023393">
    <property type="entry name" value="START-like_dom_sf"/>
</dbReference>
<dbReference type="Pfam" id="PF10604">
    <property type="entry name" value="Polyketide_cyc2"/>
    <property type="match status" value="1"/>
</dbReference>
<dbReference type="PANTHER" id="PTHR39332:SF7">
    <property type="entry name" value="SRPBCC FAMILY PROTEIN"/>
    <property type="match status" value="1"/>
</dbReference>
<sequence>MATPAFALDVAKETEVNATPDKVWSTVGDFCAIADWHPAVASCEESDADGATQRTLSLEGGGSILEELIARDDEAMSYTYRILESPLPVANYESTISVLGEGEMSTLSWSGTFDAAEGATDEDATGAIGGIYDAGLASIAEKAAAM</sequence>
<dbReference type="CDD" id="cd07821">
    <property type="entry name" value="PYR_PYL_RCAR_like"/>
    <property type="match status" value="1"/>
</dbReference>
<dbReference type="InterPro" id="IPR019587">
    <property type="entry name" value="Polyketide_cyclase/dehydratase"/>
</dbReference>
<dbReference type="STRING" id="217511.GCA_001463845_00497"/>
<evidence type="ECO:0000313" key="1">
    <source>
        <dbReference type="EMBL" id="EAU42898.1"/>
    </source>
</evidence>
<gene>
    <name evidence="1" type="ORF">FP2506_08651</name>
</gene>
<dbReference type="PANTHER" id="PTHR39332">
    <property type="entry name" value="BLL4707 PROTEIN"/>
    <property type="match status" value="1"/>
</dbReference>
<dbReference type="Gene3D" id="3.30.530.20">
    <property type="match status" value="1"/>
</dbReference>
<dbReference type="AlphaFoldDB" id="Q0G616"/>
<name>Q0G616_9HYPH</name>
<evidence type="ECO:0000313" key="2">
    <source>
        <dbReference type="Proteomes" id="UP000004310"/>
    </source>
</evidence>
<keyword evidence="2" id="KW-1185">Reference proteome</keyword>
<dbReference type="Proteomes" id="UP000004310">
    <property type="component" value="Unassembled WGS sequence"/>
</dbReference>
<reference evidence="1 2" key="1">
    <citation type="journal article" date="2010" name="J. Bacteriol.">
        <title>Genome sequence of Fulvimarina pelagi HTCC2506T, a Mn(II)-oxidizing alphaproteobacterium possessing an aerobic anoxygenic photosynthetic gene cluster and Xanthorhodopsin.</title>
        <authorList>
            <person name="Kang I."/>
            <person name="Oh H.M."/>
            <person name="Lim S.I."/>
            <person name="Ferriera S."/>
            <person name="Giovannoni S.J."/>
            <person name="Cho J.C."/>
        </authorList>
    </citation>
    <scope>NUCLEOTIDE SEQUENCE [LARGE SCALE GENOMIC DNA]</scope>
    <source>
        <strain evidence="1 2">HTCC2506</strain>
    </source>
</reference>
<dbReference type="EMBL" id="AATP01000001">
    <property type="protein sequence ID" value="EAU42898.1"/>
    <property type="molecule type" value="Genomic_DNA"/>
</dbReference>
<organism evidence="1 2">
    <name type="scientific">Fulvimarina pelagi HTCC2506</name>
    <dbReference type="NCBI Taxonomy" id="314231"/>
    <lineage>
        <taxon>Bacteria</taxon>
        <taxon>Pseudomonadati</taxon>
        <taxon>Pseudomonadota</taxon>
        <taxon>Alphaproteobacteria</taxon>
        <taxon>Hyphomicrobiales</taxon>
        <taxon>Aurantimonadaceae</taxon>
        <taxon>Fulvimarina</taxon>
    </lineage>
</organism>
<dbReference type="SUPFAM" id="SSF55961">
    <property type="entry name" value="Bet v1-like"/>
    <property type="match status" value="1"/>
</dbReference>
<proteinExistence type="predicted"/>
<protein>
    <submittedName>
        <fullName evidence="1">MxaD gene product</fullName>
    </submittedName>
</protein>
<accession>Q0G616</accession>
<dbReference type="HOGENOM" id="CLU_106645_0_0_5"/>
<comment type="caution">
    <text evidence="1">The sequence shown here is derived from an EMBL/GenBank/DDBJ whole genome shotgun (WGS) entry which is preliminary data.</text>
</comment>
<dbReference type="eggNOG" id="COG3832">
    <property type="taxonomic scope" value="Bacteria"/>
</dbReference>